<dbReference type="SMART" id="SM00360">
    <property type="entry name" value="RRM"/>
    <property type="match status" value="1"/>
</dbReference>
<dbReference type="KEGG" id="sus:Acid_7539"/>
<accession>Q01PH3</accession>
<dbReference type="InterPro" id="IPR035979">
    <property type="entry name" value="RBD_domain_sf"/>
</dbReference>
<feature type="region of interest" description="Disordered" evidence="2">
    <location>
        <begin position="72"/>
        <end position="116"/>
    </location>
</feature>
<dbReference type="InParanoid" id="Q01PH3"/>
<feature type="compositionally biased region" description="Gly residues" evidence="2">
    <location>
        <begin position="83"/>
        <end position="108"/>
    </location>
</feature>
<proteinExistence type="predicted"/>
<evidence type="ECO:0000256" key="2">
    <source>
        <dbReference type="SAM" id="MobiDB-lite"/>
    </source>
</evidence>
<name>Q01PH3_SOLUE</name>
<dbReference type="InterPro" id="IPR012677">
    <property type="entry name" value="Nucleotide-bd_a/b_plait_sf"/>
</dbReference>
<dbReference type="STRING" id="234267.Acid_7539"/>
<dbReference type="Gene3D" id="3.30.70.330">
    <property type="match status" value="1"/>
</dbReference>
<dbReference type="InterPro" id="IPR052462">
    <property type="entry name" value="SLIRP/GR-RBP-like"/>
</dbReference>
<dbReference type="eggNOG" id="COG0724">
    <property type="taxonomic scope" value="Bacteria"/>
</dbReference>
<gene>
    <name evidence="4" type="ordered locus">Acid_7539</name>
</gene>
<dbReference type="EMBL" id="CP000473">
    <property type="protein sequence ID" value="ABJ88447.1"/>
    <property type="molecule type" value="Genomic_DNA"/>
</dbReference>
<dbReference type="HOGENOM" id="CLU_012062_28_8_0"/>
<dbReference type="PANTHER" id="PTHR48027">
    <property type="entry name" value="HETEROGENEOUS NUCLEAR RIBONUCLEOPROTEIN 87F-RELATED"/>
    <property type="match status" value="1"/>
</dbReference>
<organism evidence="4">
    <name type="scientific">Solibacter usitatus (strain Ellin6076)</name>
    <dbReference type="NCBI Taxonomy" id="234267"/>
    <lineage>
        <taxon>Bacteria</taxon>
        <taxon>Pseudomonadati</taxon>
        <taxon>Acidobacteriota</taxon>
        <taxon>Terriglobia</taxon>
        <taxon>Bryobacterales</taxon>
        <taxon>Solibacteraceae</taxon>
        <taxon>Candidatus Solibacter</taxon>
    </lineage>
</organism>
<feature type="domain" description="RRM" evidence="3">
    <location>
        <begin position="2"/>
        <end position="80"/>
    </location>
</feature>
<reference evidence="4" key="1">
    <citation type="submission" date="2006-10" db="EMBL/GenBank/DDBJ databases">
        <title>Complete sequence of Solibacter usitatus Ellin6076.</title>
        <authorList>
            <consortium name="US DOE Joint Genome Institute"/>
            <person name="Copeland A."/>
            <person name="Lucas S."/>
            <person name="Lapidus A."/>
            <person name="Barry K."/>
            <person name="Detter J.C."/>
            <person name="Glavina del Rio T."/>
            <person name="Hammon N."/>
            <person name="Israni S."/>
            <person name="Dalin E."/>
            <person name="Tice H."/>
            <person name="Pitluck S."/>
            <person name="Thompson L.S."/>
            <person name="Brettin T."/>
            <person name="Bruce D."/>
            <person name="Han C."/>
            <person name="Tapia R."/>
            <person name="Gilna P."/>
            <person name="Schmutz J."/>
            <person name="Larimer F."/>
            <person name="Land M."/>
            <person name="Hauser L."/>
            <person name="Kyrpides N."/>
            <person name="Mikhailova N."/>
            <person name="Janssen P.H."/>
            <person name="Kuske C.R."/>
            <person name="Richardson P."/>
        </authorList>
    </citation>
    <scope>NUCLEOTIDE SEQUENCE</scope>
    <source>
        <strain evidence="4">Ellin6076</strain>
    </source>
</reference>
<dbReference type="PROSITE" id="PS50102">
    <property type="entry name" value="RRM"/>
    <property type="match status" value="1"/>
</dbReference>
<evidence type="ECO:0000259" key="3">
    <source>
        <dbReference type="PROSITE" id="PS50102"/>
    </source>
</evidence>
<dbReference type="InterPro" id="IPR000504">
    <property type="entry name" value="RRM_dom"/>
</dbReference>
<dbReference type="AlphaFoldDB" id="Q01PH3"/>
<dbReference type="Pfam" id="PF00076">
    <property type="entry name" value="RRM_1"/>
    <property type="match status" value="1"/>
</dbReference>
<evidence type="ECO:0000313" key="4">
    <source>
        <dbReference type="EMBL" id="ABJ88447.1"/>
    </source>
</evidence>
<keyword evidence="1" id="KW-0694">RNA-binding</keyword>
<dbReference type="OrthoDB" id="9798855at2"/>
<protein>
    <submittedName>
        <fullName evidence="4">RNP-1 like RNA-binding protein</fullName>
    </submittedName>
</protein>
<evidence type="ECO:0000256" key="1">
    <source>
        <dbReference type="ARBA" id="ARBA00022884"/>
    </source>
</evidence>
<sequence length="116" mass="12027">MKNIFVGNLDFAATESSIRSLFEPYGSVDRVNLVTDRDTGRSRGFAFVEMTDAAEADRAIAALNGHELDGRALNINEARPKPQGGGGGGRGFGGGGGGGRPGGGGGGRPPRREPRW</sequence>
<dbReference type="GO" id="GO:0003723">
    <property type="term" value="F:RNA binding"/>
    <property type="evidence" value="ECO:0007669"/>
    <property type="project" value="UniProtKB-KW"/>
</dbReference>
<dbReference type="SUPFAM" id="SSF54928">
    <property type="entry name" value="RNA-binding domain, RBD"/>
    <property type="match status" value="1"/>
</dbReference>